<dbReference type="RefSeq" id="WP_137338035.1">
    <property type="nucleotide sequence ID" value="NZ_BSQH01000001.1"/>
</dbReference>
<dbReference type="PANTHER" id="PTHR13693:SF100">
    <property type="entry name" value="8-AMINO-7-OXONONANOATE SYNTHASE"/>
    <property type="match status" value="1"/>
</dbReference>
<dbReference type="InterPro" id="IPR050087">
    <property type="entry name" value="AON_synthase_class-II"/>
</dbReference>
<dbReference type="AlphaFoldDB" id="A0A4U6DBA1"/>
<dbReference type="EMBL" id="SZVO01000001">
    <property type="protein sequence ID" value="TKT93741.1"/>
    <property type="molecule type" value="Genomic_DNA"/>
</dbReference>
<dbReference type="OrthoDB" id="846426at2"/>
<dbReference type="InterPro" id="IPR015421">
    <property type="entry name" value="PyrdxlP-dep_Trfase_major"/>
</dbReference>
<keyword evidence="2 4" id="KW-0808">Transferase</keyword>
<organism evidence="4 5">
    <name type="scientific">Dyadobacter frigoris</name>
    <dbReference type="NCBI Taxonomy" id="2576211"/>
    <lineage>
        <taxon>Bacteria</taxon>
        <taxon>Pseudomonadati</taxon>
        <taxon>Bacteroidota</taxon>
        <taxon>Cytophagia</taxon>
        <taxon>Cytophagales</taxon>
        <taxon>Spirosomataceae</taxon>
        <taxon>Dyadobacter</taxon>
    </lineage>
</organism>
<comment type="caution">
    <text evidence="4">The sequence shown here is derived from an EMBL/GenBank/DDBJ whole genome shotgun (WGS) entry which is preliminary data.</text>
</comment>
<protein>
    <submittedName>
        <fullName evidence="4">Pyridoxal phosphate-dependent aminotransferase family protein</fullName>
    </submittedName>
</protein>
<keyword evidence="4" id="KW-0032">Aminotransferase</keyword>
<dbReference type="Gene3D" id="3.90.1150.10">
    <property type="entry name" value="Aspartate Aminotransferase, domain 1"/>
    <property type="match status" value="1"/>
</dbReference>
<dbReference type="InterPro" id="IPR015424">
    <property type="entry name" value="PyrdxlP-dep_Trfase"/>
</dbReference>
<evidence type="ECO:0000313" key="4">
    <source>
        <dbReference type="EMBL" id="TKT93741.1"/>
    </source>
</evidence>
<evidence type="ECO:0000256" key="2">
    <source>
        <dbReference type="ARBA" id="ARBA00022679"/>
    </source>
</evidence>
<dbReference type="GO" id="GO:0008710">
    <property type="term" value="F:8-amino-7-oxononanoate synthase activity"/>
    <property type="evidence" value="ECO:0007669"/>
    <property type="project" value="TreeGrafter"/>
</dbReference>
<sequence>MKIYPTSHLPGRKVLLNNGKEYLYFSGTDYLGMGHHYEFLTYLKEGISIYGTHFGSSRNNSLRLEVYEEAETALANFSGAPAALTTSSGMWAGQLLMKVLPKIITTDLQDKNFHTSNIHYHYAPRVHPALWGVEYISASSGWEDWAKDTILTIQESNVDCGHIICSDSVGSPFVESFDFSIFKTLPFYREIYLIVDDSHGLGVLGKNGGGIFRELSSIQQVKLIVSSSLNKALGIPSGVIFGNHDIIDTIRKSPFFAGASPAPPAYIYALNKLLESNTYPVAHQQLLDNINYIAGKLTETNLFVSTPDYPVFCSSNNKLFDFLEENGIMASCFSYPQPTDPPVTRIVISAIHQKEDLGQLAEVCMKF</sequence>
<reference evidence="4 5" key="1">
    <citation type="submission" date="2019-05" db="EMBL/GenBank/DDBJ databases">
        <title>Dyadobacter AR-3-8 sp. nov., isolated from arctic soil.</title>
        <authorList>
            <person name="Chaudhary D.K."/>
        </authorList>
    </citation>
    <scope>NUCLEOTIDE SEQUENCE [LARGE SCALE GENOMIC DNA]</scope>
    <source>
        <strain evidence="4 5">AR-3-8</strain>
    </source>
</reference>
<dbReference type="GO" id="GO:0008483">
    <property type="term" value="F:transaminase activity"/>
    <property type="evidence" value="ECO:0007669"/>
    <property type="project" value="UniProtKB-KW"/>
</dbReference>
<proteinExistence type="predicted"/>
<dbReference type="InterPro" id="IPR015422">
    <property type="entry name" value="PyrdxlP-dep_Trfase_small"/>
</dbReference>
<keyword evidence="3" id="KW-0663">Pyridoxal phosphate</keyword>
<dbReference type="PANTHER" id="PTHR13693">
    <property type="entry name" value="CLASS II AMINOTRANSFERASE/8-AMINO-7-OXONONANOATE SYNTHASE"/>
    <property type="match status" value="1"/>
</dbReference>
<dbReference type="Proteomes" id="UP000304900">
    <property type="component" value="Unassembled WGS sequence"/>
</dbReference>
<accession>A0A4U6DBA1</accession>
<comment type="cofactor">
    <cofactor evidence="1">
        <name>pyridoxal 5'-phosphate</name>
        <dbReference type="ChEBI" id="CHEBI:597326"/>
    </cofactor>
</comment>
<evidence type="ECO:0000256" key="1">
    <source>
        <dbReference type="ARBA" id="ARBA00001933"/>
    </source>
</evidence>
<evidence type="ECO:0000256" key="3">
    <source>
        <dbReference type="ARBA" id="ARBA00022898"/>
    </source>
</evidence>
<dbReference type="SUPFAM" id="SSF53383">
    <property type="entry name" value="PLP-dependent transferases"/>
    <property type="match status" value="1"/>
</dbReference>
<gene>
    <name evidence="4" type="ORF">FDK13_00580</name>
</gene>
<name>A0A4U6DBA1_9BACT</name>
<dbReference type="GO" id="GO:0009102">
    <property type="term" value="P:biotin biosynthetic process"/>
    <property type="evidence" value="ECO:0007669"/>
    <property type="project" value="TreeGrafter"/>
</dbReference>
<keyword evidence="5" id="KW-1185">Reference proteome</keyword>
<dbReference type="Gene3D" id="3.40.640.10">
    <property type="entry name" value="Type I PLP-dependent aspartate aminotransferase-like (Major domain)"/>
    <property type="match status" value="1"/>
</dbReference>
<evidence type="ECO:0000313" key="5">
    <source>
        <dbReference type="Proteomes" id="UP000304900"/>
    </source>
</evidence>